<dbReference type="EMBL" id="CP049056">
    <property type="protein sequence ID" value="QIE56640.1"/>
    <property type="molecule type" value="Genomic_DNA"/>
</dbReference>
<organism evidence="2 3">
    <name type="scientific">Pikeienuella piscinae</name>
    <dbReference type="NCBI Taxonomy" id="2748098"/>
    <lineage>
        <taxon>Bacteria</taxon>
        <taxon>Pseudomonadati</taxon>
        <taxon>Pseudomonadota</taxon>
        <taxon>Alphaproteobacteria</taxon>
        <taxon>Rhodobacterales</taxon>
        <taxon>Paracoccaceae</taxon>
        <taxon>Pikeienuella</taxon>
    </lineage>
</organism>
<feature type="region of interest" description="Disordered" evidence="1">
    <location>
        <begin position="1"/>
        <end position="26"/>
    </location>
</feature>
<keyword evidence="3" id="KW-1185">Reference proteome</keyword>
<evidence type="ECO:0000256" key="1">
    <source>
        <dbReference type="SAM" id="MobiDB-lite"/>
    </source>
</evidence>
<dbReference type="KEGG" id="hdh:G5B40_15085"/>
<name>A0A7L5BW57_9RHOB</name>
<gene>
    <name evidence="2" type="ORF">G5B40_15085</name>
</gene>
<evidence type="ECO:0000313" key="3">
    <source>
        <dbReference type="Proteomes" id="UP000503336"/>
    </source>
</evidence>
<proteinExistence type="predicted"/>
<evidence type="ECO:0000313" key="2">
    <source>
        <dbReference type="EMBL" id="QIE56640.1"/>
    </source>
</evidence>
<dbReference type="AlphaFoldDB" id="A0A7L5BW57"/>
<accession>A0A7L5BW57</accession>
<dbReference type="RefSeq" id="WP_165100159.1">
    <property type="nucleotide sequence ID" value="NZ_CP049056.1"/>
</dbReference>
<protein>
    <submittedName>
        <fullName evidence="2">Uncharacterized protein</fullName>
    </submittedName>
</protein>
<dbReference type="Proteomes" id="UP000503336">
    <property type="component" value="Chromosome"/>
</dbReference>
<sequence length="235" mass="26131">MPDRRPDPTWNLDVPPAADPVPYDESLVNDDAFDTEDLPTLEAVFGPAFLHEWSSRLEAERRPTVKTPVTPERLAERLAGLAFIAEAFATLSAPEPDGVHQMSDDQRRAARRHLENTRRAFDGYLAFRRALSDEFGSSLLPSGEDVDKALSSLKASLEHVEVRPRARGHYELLVKDVRVILKQLTGNTGRVVDRETGVESGLLFDFSLALIERLAPGIDPTAAATRIRTAIRARR</sequence>
<reference evidence="2 3" key="1">
    <citation type="submission" date="2020-02" db="EMBL/GenBank/DDBJ databases">
        <title>complete genome sequence of Rhodobacteraceae bacterium.</title>
        <authorList>
            <person name="Park J."/>
            <person name="Kim Y.-S."/>
            <person name="Kim K.-H."/>
        </authorList>
    </citation>
    <scope>NUCLEOTIDE SEQUENCE [LARGE SCALE GENOMIC DNA]</scope>
    <source>
        <strain evidence="2 3">RR4-56</strain>
    </source>
</reference>